<protein>
    <submittedName>
        <fullName evidence="2">DNA glycosylase</fullName>
    </submittedName>
</protein>
<reference evidence="2 3" key="1">
    <citation type="submission" date="2014-12" db="EMBL/GenBank/DDBJ databases">
        <title>Denitrispirillum autotrophicum gen. nov., sp. nov., Denitrifying, Facultatively Autotrophic Bacteria Isolated from Rice Paddy Soil.</title>
        <authorList>
            <person name="Ishii S."/>
            <person name="Ashida N."/>
            <person name="Ohno H."/>
            <person name="Otsuka S."/>
            <person name="Yokota A."/>
            <person name="Senoo K."/>
        </authorList>
    </citation>
    <scope>NUCLEOTIDE SEQUENCE [LARGE SCALE GENOMIC DNA]</scope>
    <source>
        <strain evidence="2 3">TSA66</strain>
    </source>
</reference>
<dbReference type="RefSeq" id="WP_040041975.1">
    <property type="nucleotide sequence ID" value="NZ_JWJG01000028.1"/>
</dbReference>
<dbReference type="OrthoDB" id="9799921at2"/>
<dbReference type="SUPFAM" id="SSF52141">
    <property type="entry name" value="Uracil-DNA glycosylase-like"/>
    <property type="match status" value="1"/>
</dbReference>
<gene>
    <name evidence="2" type="ORF">TSA66_24960</name>
</gene>
<feature type="domain" description="Uracil-DNA glycosylase-like" evidence="1">
    <location>
        <begin position="8"/>
        <end position="160"/>
    </location>
</feature>
<evidence type="ECO:0000313" key="2">
    <source>
        <dbReference type="EMBL" id="KIF83348.1"/>
    </source>
</evidence>
<dbReference type="CDD" id="cd10032">
    <property type="entry name" value="UDG-F6_HDG"/>
    <property type="match status" value="1"/>
</dbReference>
<keyword evidence="3" id="KW-1185">Reference proteome</keyword>
<evidence type="ECO:0000313" key="3">
    <source>
        <dbReference type="Proteomes" id="UP000031572"/>
    </source>
</evidence>
<sequence length="167" mass="18371">MTRKRSFDPVVDDNTRILILGSLPGEVSLLHGQYYANPHNRFWQLVSSAVGADLSALPYPARLQVLLANGIGLWDVVAEAHREGSLDSKIRDHAHNDLVGLIGRLPRLAAIAFNGGTAARIGLKALKEEATRYRIIKLPSSSPAYTLAYADKLRAWQALREFVACQN</sequence>
<dbReference type="EMBL" id="JWJG01000028">
    <property type="protein sequence ID" value="KIF83348.1"/>
    <property type="molecule type" value="Genomic_DNA"/>
</dbReference>
<name>A0A0C1Y8U0_9BURK</name>
<evidence type="ECO:0000259" key="1">
    <source>
        <dbReference type="SMART" id="SM00986"/>
    </source>
</evidence>
<organism evidence="2 3">
    <name type="scientific">Noviherbaspirillum autotrophicum</name>
    <dbReference type="NCBI Taxonomy" id="709839"/>
    <lineage>
        <taxon>Bacteria</taxon>
        <taxon>Pseudomonadati</taxon>
        <taxon>Pseudomonadota</taxon>
        <taxon>Betaproteobacteria</taxon>
        <taxon>Burkholderiales</taxon>
        <taxon>Oxalobacteraceae</taxon>
        <taxon>Noviherbaspirillum</taxon>
    </lineage>
</organism>
<accession>A0A0C1Y8U0</accession>
<dbReference type="STRING" id="709839.TSA66_24960"/>
<dbReference type="InterPro" id="IPR026353">
    <property type="entry name" value="Hypoxan-DNA_Glyclase"/>
</dbReference>
<dbReference type="AlphaFoldDB" id="A0A0C1Y8U0"/>
<dbReference type="SMART" id="SM00986">
    <property type="entry name" value="UDG"/>
    <property type="match status" value="1"/>
</dbReference>
<dbReference type="Gene3D" id="3.40.470.10">
    <property type="entry name" value="Uracil-DNA glycosylase-like domain"/>
    <property type="match status" value="1"/>
</dbReference>
<proteinExistence type="predicted"/>
<dbReference type="Pfam" id="PF03167">
    <property type="entry name" value="UDG"/>
    <property type="match status" value="1"/>
</dbReference>
<dbReference type="InterPro" id="IPR005122">
    <property type="entry name" value="Uracil-DNA_glycosylase-like"/>
</dbReference>
<dbReference type="NCBIfam" id="TIGR04274">
    <property type="entry name" value="hypoxanDNAglyco"/>
    <property type="match status" value="1"/>
</dbReference>
<comment type="caution">
    <text evidence="2">The sequence shown here is derived from an EMBL/GenBank/DDBJ whole genome shotgun (WGS) entry which is preliminary data.</text>
</comment>
<dbReference type="SMART" id="SM00987">
    <property type="entry name" value="UreE_C"/>
    <property type="match status" value="1"/>
</dbReference>
<dbReference type="InterPro" id="IPR036895">
    <property type="entry name" value="Uracil-DNA_glycosylase-like_sf"/>
</dbReference>
<dbReference type="Proteomes" id="UP000031572">
    <property type="component" value="Unassembled WGS sequence"/>
</dbReference>